<keyword evidence="6" id="KW-0067">ATP-binding</keyword>
<dbReference type="PANTHER" id="PTHR24223:SF443">
    <property type="entry name" value="MULTIDRUG-RESISTANCE LIKE PROTEIN 1, ISOFORM I"/>
    <property type="match status" value="1"/>
</dbReference>
<organism evidence="12 13">
    <name type="scientific">Mesorhabditis belari</name>
    <dbReference type="NCBI Taxonomy" id="2138241"/>
    <lineage>
        <taxon>Eukaryota</taxon>
        <taxon>Metazoa</taxon>
        <taxon>Ecdysozoa</taxon>
        <taxon>Nematoda</taxon>
        <taxon>Chromadorea</taxon>
        <taxon>Rhabditida</taxon>
        <taxon>Rhabditina</taxon>
        <taxon>Rhabditomorpha</taxon>
        <taxon>Rhabditoidea</taxon>
        <taxon>Rhabditidae</taxon>
        <taxon>Mesorhabditinae</taxon>
        <taxon>Mesorhabditis</taxon>
    </lineage>
</organism>
<evidence type="ECO:0000256" key="1">
    <source>
        <dbReference type="ARBA" id="ARBA00004127"/>
    </source>
</evidence>
<dbReference type="InterPro" id="IPR011527">
    <property type="entry name" value="ABC1_TM_dom"/>
</dbReference>
<sequence length="314" mass="34810">MSSQGAFGEFLEEYLVEEVKTRGRSVSFGEDAQDMNELLSEIEKLSPDKRKRIESQISQVHSSTESLNKEPASPVRPKTPLSDALAKQNGGQKEEKTEVTKDDEKKALLGKEATPKKDAAKGKLTEKEAMETGKVKWTVYLTYLQAIGYSIALLFFSVYVFSSILGVMSNLWLARWSDDAKKIQEGVNGGEQTRYRLFVYACLGVGQAFSICAASIIMALGMVRASRLLHEGFLRNILNNPMMFFDVTPLGRILNRFGKDIKTLDSELPEAIGEFLYASGEVLLAVMIMLYVSPQASLPTACAISINMIILVRL</sequence>
<dbReference type="GO" id="GO:0005524">
    <property type="term" value="F:ATP binding"/>
    <property type="evidence" value="ECO:0007669"/>
    <property type="project" value="UniProtKB-KW"/>
</dbReference>
<name>A0AAF3ETK4_9BILA</name>
<dbReference type="SUPFAM" id="SSF90123">
    <property type="entry name" value="ABC transporter transmembrane region"/>
    <property type="match status" value="1"/>
</dbReference>
<protein>
    <recommendedName>
        <fullName evidence="11">ABC transmembrane type-1 domain-containing protein</fullName>
    </recommendedName>
</protein>
<dbReference type="InterPro" id="IPR036640">
    <property type="entry name" value="ABC1_TM_sf"/>
</dbReference>
<feature type="region of interest" description="Disordered" evidence="9">
    <location>
        <begin position="43"/>
        <end position="112"/>
    </location>
</feature>
<keyword evidence="3 10" id="KW-0812">Transmembrane</keyword>
<feature type="domain" description="ABC transmembrane type-1" evidence="11">
    <location>
        <begin position="153"/>
        <end position="314"/>
    </location>
</feature>
<feature type="compositionally biased region" description="Basic and acidic residues" evidence="9">
    <location>
        <begin position="43"/>
        <end position="54"/>
    </location>
</feature>
<evidence type="ECO:0000256" key="7">
    <source>
        <dbReference type="ARBA" id="ARBA00022989"/>
    </source>
</evidence>
<proteinExistence type="predicted"/>
<dbReference type="Gene3D" id="1.20.1560.10">
    <property type="entry name" value="ABC transporter type 1, transmembrane domain"/>
    <property type="match status" value="1"/>
</dbReference>
<dbReference type="WBParaSite" id="MBELARI_LOCUS17490.3">
    <property type="protein sequence ID" value="MBELARI_LOCUS17490.3"/>
    <property type="gene ID" value="MBELARI_LOCUS17490"/>
</dbReference>
<dbReference type="AlphaFoldDB" id="A0AAF3ETK4"/>
<evidence type="ECO:0000259" key="11">
    <source>
        <dbReference type="PROSITE" id="PS50929"/>
    </source>
</evidence>
<evidence type="ECO:0000256" key="2">
    <source>
        <dbReference type="ARBA" id="ARBA00022448"/>
    </source>
</evidence>
<evidence type="ECO:0000256" key="4">
    <source>
        <dbReference type="ARBA" id="ARBA00022737"/>
    </source>
</evidence>
<keyword evidence="2" id="KW-0813">Transport</keyword>
<dbReference type="PROSITE" id="PS50929">
    <property type="entry name" value="ABC_TM1F"/>
    <property type="match status" value="1"/>
</dbReference>
<dbReference type="GO" id="GO:0012505">
    <property type="term" value="C:endomembrane system"/>
    <property type="evidence" value="ECO:0007669"/>
    <property type="project" value="UniProtKB-SubCell"/>
</dbReference>
<evidence type="ECO:0000256" key="6">
    <source>
        <dbReference type="ARBA" id="ARBA00022840"/>
    </source>
</evidence>
<dbReference type="Pfam" id="PF00664">
    <property type="entry name" value="ABC_membrane"/>
    <property type="match status" value="1"/>
</dbReference>
<dbReference type="GO" id="GO:0140359">
    <property type="term" value="F:ABC-type transporter activity"/>
    <property type="evidence" value="ECO:0007669"/>
    <property type="project" value="InterPro"/>
</dbReference>
<keyword evidence="8 10" id="KW-0472">Membrane</keyword>
<evidence type="ECO:0000256" key="9">
    <source>
        <dbReference type="SAM" id="MobiDB-lite"/>
    </source>
</evidence>
<evidence type="ECO:0000313" key="13">
    <source>
        <dbReference type="WBParaSite" id="MBELARI_LOCUS17490.3"/>
    </source>
</evidence>
<feature type="compositionally biased region" description="Basic and acidic residues" evidence="9">
    <location>
        <begin position="92"/>
        <end position="112"/>
    </location>
</feature>
<reference evidence="13" key="1">
    <citation type="submission" date="2024-02" db="UniProtKB">
        <authorList>
            <consortium name="WormBaseParasite"/>
        </authorList>
    </citation>
    <scope>IDENTIFICATION</scope>
</reference>
<keyword evidence="7 10" id="KW-1133">Transmembrane helix</keyword>
<evidence type="ECO:0000256" key="3">
    <source>
        <dbReference type="ARBA" id="ARBA00022692"/>
    </source>
</evidence>
<accession>A0AAF3ETK4</accession>
<evidence type="ECO:0000256" key="10">
    <source>
        <dbReference type="SAM" id="Phobius"/>
    </source>
</evidence>
<feature type="transmembrane region" description="Helical" evidence="10">
    <location>
        <begin position="146"/>
        <end position="168"/>
    </location>
</feature>
<keyword evidence="4" id="KW-0677">Repeat</keyword>
<dbReference type="InterPro" id="IPR050173">
    <property type="entry name" value="ABC_transporter_C-like"/>
</dbReference>
<keyword evidence="5" id="KW-0547">Nucleotide-binding</keyword>
<evidence type="ECO:0000256" key="8">
    <source>
        <dbReference type="ARBA" id="ARBA00023136"/>
    </source>
</evidence>
<keyword evidence="12" id="KW-1185">Reference proteome</keyword>
<dbReference type="Proteomes" id="UP000887575">
    <property type="component" value="Unassembled WGS sequence"/>
</dbReference>
<comment type="subcellular location">
    <subcellularLocation>
        <location evidence="1">Endomembrane system</location>
        <topology evidence="1">Multi-pass membrane protein</topology>
    </subcellularLocation>
</comment>
<feature type="compositionally biased region" description="Polar residues" evidence="9">
    <location>
        <begin position="55"/>
        <end position="66"/>
    </location>
</feature>
<evidence type="ECO:0000256" key="5">
    <source>
        <dbReference type="ARBA" id="ARBA00022741"/>
    </source>
</evidence>
<dbReference type="GO" id="GO:0016020">
    <property type="term" value="C:membrane"/>
    <property type="evidence" value="ECO:0007669"/>
    <property type="project" value="InterPro"/>
</dbReference>
<dbReference type="PANTHER" id="PTHR24223">
    <property type="entry name" value="ATP-BINDING CASSETTE SUB-FAMILY C"/>
    <property type="match status" value="1"/>
</dbReference>
<evidence type="ECO:0000313" key="12">
    <source>
        <dbReference type="Proteomes" id="UP000887575"/>
    </source>
</evidence>
<feature type="transmembrane region" description="Helical" evidence="10">
    <location>
        <begin position="197"/>
        <end position="220"/>
    </location>
</feature>